<dbReference type="AlphaFoldDB" id="A0A6C1B3V8"/>
<evidence type="ECO:0000259" key="2">
    <source>
        <dbReference type="Pfam" id="PF00689"/>
    </source>
</evidence>
<evidence type="ECO:0000313" key="4">
    <source>
        <dbReference type="Proteomes" id="UP000501991"/>
    </source>
</evidence>
<dbReference type="SUPFAM" id="SSF81665">
    <property type="entry name" value="Calcium ATPase, transmembrane domain M"/>
    <property type="match status" value="1"/>
</dbReference>
<accession>A0A6C1B3V8</accession>
<dbReference type="InterPro" id="IPR006068">
    <property type="entry name" value="ATPase_P-typ_cation-transptr_C"/>
</dbReference>
<dbReference type="RefSeq" id="WP_217424628.1">
    <property type="nucleotide sequence ID" value="NZ_CP048836.1"/>
</dbReference>
<dbReference type="Gene3D" id="1.20.1110.10">
    <property type="entry name" value="Calcium-transporting ATPase, transmembrane domain"/>
    <property type="match status" value="1"/>
</dbReference>
<dbReference type="KEGG" id="azq:G3580_07710"/>
<proteinExistence type="predicted"/>
<keyword evidence="1" id="KW-0812">Transmembrane</keyword>
<keyword evidence="4" id="KW-1185">Reference proteome</keyword>
<reference evidence="3 4" key="1">
    <citation type="submission" date="2020-02" db="EMBL/GenBank/DDBJ databases">
        <title>Nitrogenibacter mangrovi gen. nov., sp. nov. isolated from mangrove sediment, a denitrifying betaproteobacterium.</title>
        <authorList>
            <person name="Liao H."/>
            <person name="Tian Y."/>
        </authorList>
    </citation>
    <scope>NUCLEOTIDE SEQUENCE [LARGE SCALE GENOMIC DNA]</scope>
    <source>
        <strain evidence="3 4">M9-3-2</strain>
    </source>
</reference>
<feature type="domain" description="Cation-transporting P-type ATPase C-terminal" evidence="2">
    <location>
        <begin position="1"/>
        <end position="111"/>
    </location>
</feature>
<dbReference type="Proteomes" id="UP000501991">
    <property type="component" value="Chromosome"/>
</dbReference>
<dbReference type="EMBL" id="CP048836">
    <property type="protein sequence ID" value="QID17538.1"/>
    <property type="molecule type" value="Genomic_DNA"/>
</dbReference>
<feature type="transmembrane region" description="Helical" evidence="1">
    <location>
        <begin position="93"/>
        <end position="113"/>
    </location>
</feature>
<evidence type="ECO:0000256" key="1">
    <source>
        <dbReference type="SAM" id="Phobius"/>
    </source>
</evidence>
<evidence type="ECO:0000313" key="3">
    <source>
        <dbReference type="EMBL" id="QID17538.1"/>
    </source>
</evidence>
<dbReference type="Pfam" id="PF00689">
    <property type="entry name" value="Cation_ATPase_C"/>
    <property type="match status" value="1"/>
</dbReference>
<gene>
    <name evidence="3" type="ORF">G3580_07710</name>
</gene>
<name>A0A6C1B3V8_9RHOO</name>
<feature type="transmembrane region" description="Helical" evidence="1">
    <location>
        <begin position="59"/>
        <end position="81"/>
    </location>
</feature>
<keyword evidence="1" id="KW-1133">Transmembrane helix</keyword>
<sequence length="131" mass="13375">MITATTLAVFALALFRLALVPAQAVTMAFVTLALAQLWHVFNMREAGSGWLANEVSRNPYVWGAVALCLALIGAALGWPALSALLQLPSPGGAGLALAVAASFVPLGVGQWLLAGDARARRRAAGRGGGPA</sequence>
<protein>
    <recommendedName>
        <fullName evidence="2">Cation-transporting P-type ATPase C-terminal domain-containing protein</fullName>
    </recommendedName>
</protein>
<keyword evidence="1" id="KW-0472">Membrane</keyword>
<organism evidence="3 4">
    <name type="scientific">Nitrogeniibacter mangrovi</name>
    <dbReference type="NCBI Taxonomy" id="2016596"/>
    <lineage>
        <taxon>Bacteria</taxon>
        <taxon>Pseudomonadati</taxon>
        <taxon>Pseudomonadota</taxon>
        <taxon>Betaproteobacteria</taxon>
        <taxon>Rhodocyclales</taxon>
        <taxon>Zoogloeaceae</taxon>
        <taxon>Nitrogeniibacter</taxon>
    </lineage>
</organism>
<dbReference type="InterPro" id="IPR023298">
    <property type="entry name" value="ATPase_P-typ_TM_dom_sf"/>
</dbReference>